<gene>
    <name evidence="1" type="ORF">GCM10009716_46090</name>
</gene>
<protein>
    <submittedName>
        <fullName evidence="1">Uncharacterized protein</fullName>
    </submittedName>
</protein>
<comment type="caution">
    <text evidence="1">The sequence shown here is derived from an EMBL/GenBank/DDBJ whole genome shotgun (WGS) entry which is preliminary data.</text>
</comment>
<proteinExistence type="predicted"/>
<sequence length="165" mass="18660">MDTRLAEELLDMATRDHRVTHYANSENVDELLAWHLLTARNGDRLGQIMHQYGWPTFALVGREAARGAWLIAQHADRQLDVQRRALQLMERAAAQDQASARDLAFLRDRVLVNEGRRQMYGTQIAGMCDGVPVLWPCEDLGRAEQLRAEAGIEPSALYADRLTAH</sequence>
<evidence type="ECO:0000313" key="2">
    <source>
        <dbReference type="Proteomes" id="UP001501303"/>
    </source>
</evidence>
<dbReference type="Pfam" id="PF20329">
    <property type="entry name" value="DUF6624"/>
    <property type="match status" value="1"/>
</dbReference>
<dbReference type="Proteomes" id="UP001501303">
    <property type="component" value="Unassembled WGS sequence"/>
</dbReference>
<accession>A0ABP5B829</accession>
<organism evidence="1 2">
    <name type="scientific">Streptomyces sodiiphilus</name>
    <dbReference type="NCBI Taxonomy" id="226217"/>
    <lineage>
        <taxon>Bacteria</taxon>
        <taxon>Bacillati</taxon>
        <taxon>Actinomycetota</taxon>
        <taxon>Actinomycetes</taxon>
        <taxon>Kitasatosporales</taxon>
        <taxon>Streptomycetaceae</taxon>
        <taxon>Streptomyces</taxon>
    </lineage>
</organism>
<dbReference type="EMBL" id="BAAAMJ010000072">
    <property type="protein sequence ID" value="GAA1933642.1"/>
    <property type="molecule type" value="Genomic_DNA"/>
</dbReference>
<reference evidence="2" key="1">
    <citation type="journal article" date="2019" name="Int. J. Syst. Evol. Microbiol.">
        <title>The Global Catalogue of Microorganisms (GCM) 10K type strain sequencing project: providing services to taxonomists for standard genome sequencing and annotation.</title>
        <authorList>
            <consortium name="The Broad Institute Genomics Platform"/>
            <consortium name="The Broad Institute Genome Sequencing Center for Infectious Disease"/>
            <person name="Wu L."/>
            <person name="Ma J."/>
        </authorList>
    </citation>
    <scope>NUCLEOTIDE SEQUENCE [LARGE SCALE GENOMIC DNA]</scope>
    <source>
        <strain evidence="2">JCM 13581</strain>
    </source>
</reference>
<evidence type="ECO:0000313" key="1">
    <source>
        <dbReference type="EMBL" id="GAA1933642.1"/>
    </source>
</evidence>
<dbReference type="InterPro" id="IPR046732">
    <property type="entry name" value="DUF6624"/>
</dbReference>
<keyword evidence="2" id="KW-1185">Reference proteome</keyword>
<name>A0ABP5B829_9ACTN</name>